<sequence>MSIPSFMADQITIIRDEIIPEIPEEVFDSHEFIRSFSKRFELEYVKFLNSYKTEPFRNVHAQIGKFLAENQEDLHIKSKGKTISENIFGIDNLNEKWEKLH</sequence>
<protein>
    <submittedName>
        <fullName evidence="1">Uncharacterized protein</fullName>
    </submittedName>
</protein>
<dbReference type="KEGG" id="kan:IMCC3317_44290"/>
<evidence type="ECO:0000313" key="2">
    <source>
        <dbReference type="Proteomes" id="UP000464657"/>
    </source>
</evidence>
<evidence type="ECO:0000313" key="1">
    <source>
        <dbReference type="EMBL" id="QHI39029.1"/>
    </source>
</evidence>
<organism evidence="1 2">
    <name type="scientific">Kordia antarctica</name>
    <dbReference type="NCBI Taxonomy" id="1218801"/>
    <lineage>
        <taxon>Bacteria</taxon>
        <taxon>Pseudomonadati</taxon>
        <taxon>Bacteroidota</taxon>
        <taxon>Flavobacteriia</taxon>
        <taxon>Flavobacteriales</taxon>
        <taxon>Flavobacteriaceae</taxon>
        <taxon>Kordia</taxon>
    </lineage>
</organism>
<keyword evidence="2" id="KW-1185">Reference proteome</keyword>
<gene>
    <name evidence="1" type="ORF">IMCC3317_44290</name>
</gene>
<accession>A0A7L4ZRB9</accession>
<dbReference type="EMBL" id="CP019288">
    <property type="protein sequence ID" value="QHI39029.1"/>
    <property type="molecule type" value="Genomic_DNA"/>
</dbReference>
<name>A0A7L4ZRB9_9FLAO</name>
<dbReference type="Proteomes" id="UP000464657">
    <property type="component" value="Chromosome"/>
</dbReference>
<dbReference type="AlphaFoldDB" id="A0A7L4ZRB9"/>
<dbReference type="RefSeq" id="WP_160131539.1">
    <property type="nucleotide sequence ID" value="NZ_CP019288.1"/>
</dbReference>
<dbReference type="OrthoDB" id="1453641at2"/>
<reference evidence="1 2" key="1">
    <citation type="journal article" date="2013" name="Int. J. Syst. Evol. Microbiol.">
        <title>Kordia antarctica sp. nov., isolated from Antarctic seawater.</title>
        <authorList>
            <person name="Baek K."/>
            <person name="Choi A."/>
            <person name="Kang I."/>
            <person name="Lee K."/>
            <person name="Cho J.C."/>
        </authorList>
    </citation>
    <scope>NUCLEOTIDE SEQUENCE [LARGE SCALE GENOMIC DNA]</scope>
    <source>
        <strain evidence="1 2">IMCC3317</strain>
    </source>
</reference>
<proteinExistence type="predicted"/>